<dbReference type="AlphaFoldDB" id="A0AAD7WBN6"/>
<feature type="region of interest" description="Disordered" evidence="1">
    <location>
        <begin position="49"/>
        <end position="79"/>
    </location>
</feature>
<sequence length="106" mass="12164">MTISQEAQLNQDLRACADKVRCLEIELLETKRSYKAKLQVEQHPVVEEGTALQDQVKTENTPKQQEQIPQRSEQSVRSKTTNKTFCVLRFGSVSDTIGRRQTTQEQ</sequence>
<evidence type="ECO:0000313" key="2">
    <source>
        <dbReference type="EMBL" id="KAJ8390748.1"/>
    </source>
</evidence>
<keyword evidence="3" id="KW-1185">Reference proteome</keyword>
<organism evidence="2 3">
    <name type="scientific">Aldrovandia affinis</name>
    <dbReference type="NCBI Taxonomy" id="143900"/>
    <lineage>
        <taxon>Eukaryota</taxon>
        <taxon>Metazoa</taxon>
        <taxon>Chordata</taxon>
        <taxon>Craniata</taxon>
        <taxon>Vertebrata</taxon>
        <taxon>Euteleostomi</taxon>
        <taxon>Actinopterygii</taxon>
        <taxon>Neopterygii</taxon>
        <taxon>Teleostei</taxon>
        <taxon>Notacanthiformes</taxon>
        <taxon>Halosauridae</taxon>
        <taxon>Aldrovandia</taxon>
    </lineage>
</organism>
<feature type="compositionally biased region" description="Polar residues" evidence="1">
    <location>
        <begin position="52"/>
        <end position="79"/>
    </location>
</feature>
<gene>
    <name evidence="2" type="ORF">AAFF_G00101280</name>
</gene>
<protein>
    <submittedName>
        <fullName evidence="2">Uncharacterized protein</fullName>
    </submittedName>
</protein>
<accession>A0AAD7WBN6</accession>
<evidence type="ECO:0000313" key="3">
    <source>
        <dbReference type="Proteomes" id="UP001221898"/>
    </source>
</evidence>
<evidence type="ECO:0000256" key="1">
    <source>
        <dbReference type="SAM" id="MobiDB-lite"/>
    </source>
</evidence>
<comment type="caution">
    <text evidence="2">The sequence shown here is derived from an EMBL/GenBank/DDBJ whole genome shotgun (WGS) entry which is preliminary data.</text>
</comment>
<dbReference type="Proteomes" id="UP001221898">
    <property type="component" value="Unassembled WGS sequence"/>
</dbReference>
<name>A0AAD7WBN6_9TELE</name>
<dbReference type="EMBL" id="JAINUG010000166">
    <property type="protein sequence ID" value="KAJ8390748.1"/>
    <property type="molecule type" value="Genomic_DNA"/>
</dbReference>
<proteinExistence type="predicted"/>
<reference evidence="2" key="1">
    <citation type="journal article" date="2023" name="Science">
        <title>Genome structures resolve the early diversification of teleost fishes.</title>
        <authorList>
            <person name="Parey E."/>
            <person name="Louis A."/>
            <person name="Montfort J."/>
            <person name="Bouchez O."/>
            <person name="Roques C."/>
            <person name="Iampietro C."/>
            <person name="Lluch J."/>
            <person name="Castinel A."/>
            <person name="Donnadieu C."/>
            <person name="Desvignes T."/>
            <person name="Floi Bucao C."/>
            <person name="Jouanno E."/>
            <person name="Wen M."/>
            <person name="Mejri S."/>
            <person name="Dirks R."/>
            <person name="Jansen H."/>
            <person name="Henkel C."/>
            <person name="Chen W.J."/>
            <person name="Zahm M."/>
            <person name="Cabau C."/>
            <person name="Klopp C."/>
            <person name="Thompson A.W."/>
            <person name="Robinson-Rechavi M."/>
            <person name="Braasch I."/>
            <person name="Lecointre G."/>
            <person name="Bobe J."/>
            <person name="Postlethwait J.H."/>
            <person name="Berthelot C."/>
            <person name="Roest Crollius H."/>
            <person name="Guiguen Y."/>
        </authorList>
    </citation>
    <scope>NUCLEOTIDE SEQUENCE</scope>
    <source>
        <strain evidence="2">NC1722</strain>
    </source>
</reference>